<accession>A0A8I0A605</accession>
<dbReference type="RefSeq" id="WP_022211348.1">
    <property type="nucleotide sequence ID" value="NZ_JACOOQ010000005.1"/>
</dbReference>
<dbReference type="AlphaFoldDB" id="A0A8I0A605"/>
<protein>
    <recommendedName>
        <fullName evidence="4">DUF3592 domain-containing protein</fullName>
    </recommendedName>
</protein>
<reference evidence="2" key="1">
    <citation type="submission" date="2020-08" db="EMBL/GenBank/DDBJ databases">
        <title>Genome public.</title>
        <authorList>
            <person name="Liu C."/>
            <person name="Sun Q."/>
        </authorList>
    </citation>
    <scope>NUCLEOTIDE SEQUENCE</scope>
    <source>
        <strain evidence="2">NSJ-42</strain>
    </source>
</reference>
<evidence type="ECO:0000313" key="3">
    <source>
        <dbReference type="Proteomes" id="UP000662088"/>
    </source>
</evidence>
<comment type="caution">
    <text evidence="2">The sequence shown here is derived from an EMBL/GenBank/DDBJ whole genome shotgun (WGS) entry which is preliminary data.</text>
</comment>
<evidence type="ECO:0000313" key="2">
    <source>
        <dbReference type="EMBL" id="MBC5639705.1"/>
    </source>
</evidence>
<keyword evidence="3" id="KW-1185">Reference proteome</keyword>
<keyword evidence="1" id="KW-1133">Transmembrane helix</keyword>
<evidence type="ECO:0000256" key="1">
    <source>
        <dbReference type="SAM" id="Phobius"/>
    </source>
</evidence>
<organism evidence="2 3">
    <name type="scientific">Clostridium lentum</name>
    <dbReference type="NCBI Taxonomy" id="2763037"/>
    <lineage>
        <taxon>Bacteria</taxon>
        <taxon>Bacillati</taxon>
        <taxon>Bacillota</taxon>
        <taxon>Clostridia</taxon>
        <taxon>Eubacteriales</taxon>
        <taxon>Clostridiaceae</taxon>
        <taxon>Clostridium</taxon>
    </lineage>
</organism>
<feature type="transmembrane region" description="Helical" evidence="1">
    <location>
        <begin position="113"/>
        <end position="134"/>
    </location>
</feature>
<evidence type="ECO:0008006" key="4">
    <source>
        <dbReference type="Google" id="ProtNLM"/>
    </source>
</evidence>
<feature type="transmembrane region" description="Helical" evidence="1">
    <location>
        <begin position="6"/>
        <end position="22"/>
    </location>
</feature>
<keyword evidence="1" id="KW-0472">Membrane</keyword>
<gene>
    <name evidence="2" type="ORF">H8R92_04530</name>
</gene>
<proteinExistence type="predicted"/>
<keyword evidence="1" id="KW-0812">Transmembrane</keyword>
<dbReference type="Proteomes" id="UP000662088">
    <property type="component" value="Unassembled WGS sequence"/>
</dbReference>
<dbReference type="EMBL" id="JACOOQ010000005">
    <property type="protein sequence ID" value="MBC5639705.1"/>
    <property type="molecule type" value="Genomic_DNA"/>
</dbReference>
<name>A0A8I0A605_9CLOT</name>
<sequence length="135" mass="15809">MLRVFVFAIGFIMVAFAIRFFIDEIMLYKNGVRKEATLILMKPYNHVDINKYRNKVYDVGIEPILEVDNGNKKVIIEYDDYDEFKYLKVGDKVKVIYPKENIGEIKRYSFFKIFKTSIALSLIAVFIIFVGTSLL</sequence>